<dbReference type="InterPro" id="IPR036188">
    <property type="entry name" value="FAD/NAD-bd_sf"/>
</dbReference>
<keyword evidence="1" id="KW-0560">Oxidoreductase</keyword>
<evidence type="ECO:0000259" key="4">
    <source>
        <dbReference type="Pfam" id="PF01266"/>
    </source>
</evidence>
<comment type="function">
    <text evidence="3">Required for the assembly of the mitochondrial membrane respiratory chain NADH dehydrogenase (Complex I). Involved in mid-late stages of complex I assembly.</text>
</comment>
<evidence type="ECO:0000313" key="5">
    <source>
        <dbReference type="EnsemblMetazoa" id="G27583.1:cds"/>
    </source>
</evidence>
<evidence type="ECO:0000313" key="6">
    <source>
        <dbReference type="Proteomes" id="UP000005408"/>
    </source>
</evidence>
<proteinExistence type="predicted"/>
<organism evidence="5 6">
    <name type="scientific">Magallana gigas</name>
    <name type="common">Pacific oyster</name>
    <name type="synonym">Crassostrea gigas</name>
    <dbReference type="NCBI Taxonomy" id="29159"/>
    <lineage>
        <taxon>Eukaryota</taxon>
        <taxon>Metazoa</taxon>
        <taxon>Spiralia</taxon>
        <taxon>Lophotrochozoa</taxon>
        <taxon>Mollusca</taxon>
        <taxon>Bivalvia</taxon>
        <taxon>Autobranchia</taxon>
        <taxon>Pteriomorphia</taxon>
        <taxon>Ostreida</taxon>
        <taxon>Ostreoidea</taxon>
        <taxon>Ostreidae</taxon>
        <taxon>Magallana</taxon>
    </lineage>
</organism>
<evidence type="ECO:0000256" key="3">
    <source>
        <dbReference type="ARBA" id="ARBA00046185"/>
    </source>
</evidence>
<accession>A0A8W8LHY0</accession>
<dbReference type="PANTHER" id="PTHR13847:SF287">
    <property type="entry name" value="FAD-DEPENDENT OXIDOREDUCTASE DOMAIN-CONTAINING PROTEIN 1"/>
    <property type="match status" value="1"/>
</dbReference>
<name>A0A8W8LHY0_MAGGI</name>
<dbReference type="Pfam" id="PF01266">
    <property type="entry name" value="DAO"/>
    <property type="match status" value="1"/>
</dbReference>
<dbReference type="Proteomes" id="UP000005408">
    <property type="component" value="Unassembled WGS sequence"/>
</dbReference>
<dbReference type="Gene3D" id="3.50.50.60">
    <property type="entry name" value="FAD/NAD(P)-binding domain"/>
    <property type="match status" value="1"/>
</dbReference>
<dbReference type="EnsemblMetazoa" id="G27583.1">
    <property type="protein sequence ID" value="G27583.1:cds"/>
    <property type="gene ID" value="G27583"/>
</dbReference>
<dbReference type="GO" id="GO:0005739">
    <property type="term" value="C:mitochondrion"/>
    <property type="evidence" value="ECO:0007669"/>
    <property type="project" value="GOC"/>
</dbReference>
<dbReference type="GO" id="GO:0016491">
    <property type="term" value="F:oxidoreductase activity"/>
    <property type="evidence" value="ECO:0007669"/>
    <property type="project" value="UniProtKB-KW"/>
</dbReference>
<keyword evidence="6" id="KW-1185">Reference proteome</keyword>
<dbReference type="InterPro" id="IPR006076">
    <property type="entry name" value="FAD-dep_OxRdtase"/>
</dbReference>
<evidence type="ECO:0000256" key="2">
    <source>
        <dbReference type="ARBA" id="ARBA00039785"/>
    </source>
</evidence>
<dbReference type="GO" id="GO:0032981">
    <property type="term" value="P:mitochondrial respiratory chain complex I assembly"/>
    <property type="evidence" value="ECO:0007669"/>
    <property type="project" value="TreeGrafter"/>
</dbReference>
<protein>
    <recommendedName>
        <fullName evidence="2">FAD-dependent oxidoreductase domain-containing protein 1</fullName>
    </recommendedName>
</protein>
<reference evidence="5" key="1">
    <citation type="submission" date="2022-08" db="UniProtKB">
        <authorList>
            <consortium name="EnsemblMetazoa"/>
        </authorList>
    </citation>
    <scope>IDENTIFICATION</scope>
    <source>
        <strain evidence="5">05x7-T-G4-1.051#20</strain>
    </source>
</reference>
<dbReference type="Gene3D" id="3.30.9.10">
    <property type="entry name" value="D-Amino Acid Oxidase, subunit A, domain 2"/>
    <property type="match status" value="1"/>
</dbReference>
<dbReference type="PANTHER" id="PTHR13847">
    <property type="entry name" value="SARCOSINE DEHYDROGENASE-RELATED"/>
    <property type="match status" value="1"/>
</dbReference>
<dbReference type="AlphaFoldDB" id="A0A8W8LHY0"/>
<evidence type="ECO:0000256" key="1">
    <source>
        <dbReference type="ARBA" id="ARBA00023002"/>
    </source>
</evidence>
<sequence>KIWPRLAHRIPAFENIKLKSAWAGYYDYNVWDQNLIIGPHPVITNFLLANGMSGHGLQQSICVGNAISEMILNADTYTVDLSRFNFDRIIRREKILEDFIV</sequence>
<feature type="domain" description="FAD dependent oxidoreductase" evidence="4">
    <location>
        <begin position="2"/>
        <end position="70"/>
    </location>
</feature>